<evidence type="ECO:0000313" key="1">
    <source>
        <dbReference type="EMBL" id="VAW94072.1"/>
    </source>
</evidence>
<organism evidence="1">
    <name type="scientific">hydrothermal vent metagenome</name>
    <dbReference type="NCBI Taxonomy" id="652676"/>
    <lineage>
        <taxon>unclassified sequences</taxon>
        <taxon>metagenomes</taxon>
        <taxon>ecological metagenomes</taxon>
    </lineage>
</organism>
<protein>
    <recommendedName>
        <fullName evidence="2">Sel1 repeat family protein</fullName>
    </recommendedName>
</protein>
<dbReference type="EMBL" id="UOFU01000043">
    <property type="protein sequence ID" value="VAW94072.1"/>
    <property type="molecule type" value="Genomic_DNA"/>
</dbReference>
<reference evidence="1" key="1">
    <citation type="submission" date="2018-06" db="EMBL/GenBank/DDBJ databases">
        <authorList>
            <person name="Zhirakovskaya E."/>
        </authorList>
    </citation>
    <scope>NUCLEOTIDE SEQUENCE</scope>
</reference>
<proteinExistence type="predicted"/>
<dbReference type="AlphaFoldDB" id="A0A3B1A2W4"/>
<dbReference type="SMART" id="SM00671">
    <property type="entry name" value="SEL1"/>
    <property type="match status" value="1"/>
</dbReference>
<accession>A0A3B1A2W4</accession>
<gene>
    <name evidence="1" type="ORF">MNBD_GAMMA20-1366</name>
</gene>
<evidence type="ECO:0008006" key="2">
    <source>
        <dbReference type="Google" id="ProtNLM"/>
    </source>
</evidence>
<name>A0A3B1A2W4_9ZZZZ</name>
<dbReference type="Gene3D" id="1.25.40.10">
    <property type="entry name" value="Tetratricopeptide repeat domain"/>
    <property type="match status" value="1"/>
</dbReference>
<sequence length="175" mass="19564">MPKRVSTNFPADDGSLRQLAGFIEKIRLGNDYRPVGKWRYYGRMSPSWPPRLRLLIPVLLIGVLGLPACTTVPVEPNAKKESPEEVSAALFERAKRLYLSEDYAGSAGLMYTLAERGHLQAQYVLGYMYYYGLGVPRNEKEAVRWITTAAARGHAKAKQALDLLDKGESVPHLTQ</sequence>
<dbReference type="Pfam" id="PF08238">
    <property type="entry name" value="Sel1"/>
    <property type="match status" value="1"/>
</dbReference>
<dbReference type="InterPro" id="IPR011990">
    <property type="entry name" value="TPR-like_helical_dom_sf"/>
</dbReference>
<dbReference type="InterPro" id="IPR006597">
    <property type="entry name" value="Sel1-like"/>
</dbReference>
<dbReference type="SUPFAM" id="SSF81901">
    <property type="entry name" value="HCP-like"/>
    <property type="match status" value="1"/>
</dbReference>